<name>A0ABW6K9D8_9BACI</name>
<organism evidence="3 4">
    <name type="scientific">Cytobacillus spartinae</name>
    <dbReference type="NCBI Taxonomy" id="3299023"/>
    <lineage>
        <taxon>Bacteria</taxon>
        <taxon>Bacillati</taxon>
        <taxon>Bacillota</taxon>
        <taxon>Bacilli</taxon>
        <taxon>Bacillales</taxon>
        <taxon>Bacillaceae</taxon>
        <taxon>Cytobacillus</taxon>
    </lineage>
</organism>
<evidence type="ECO:0000256" key="2">
    <source>
        <dbReference type="SAM" id="SignalP"/>
    </source>
</evidence>
<keyword evidence="2" id="KW-0732">Signal</keyword>
<evidence type="ECO:0000256" key="1">
    <source>
        <dbReference type="SAM" id="Phobius"/>
    </source>
</evidence>
<gene>
    <name evidence="3" type="ORF">ACFYKX_09255</name>
</gene>
<dbReference type="EMBL" id="JBIACK010000003">
    <property type="protein sequence ID" value="MFE8700801.1"/>
    <property type="molecule type" value="Genomic_DNA"/>
</dbReference>
<evidence type="ECO:0000313" key="3">
    <source>
        <dbReference type="EMBL" id="MFE8700801.1"/>
    </source>
</evidence>
<keyword evidence="4" id="KW-1185">Reference proteome</keyword>
<keyword evidence="1" id="KW-0472">Membrane</keyword>
<evidence type="ECO:0000313" key="4">
    <source>
        <dbReference type="Proteomes" id="UP001601059"/>
    </source>
</evidence>
<feature type="chain" id="PRO_5046991902" description="DUF3592 domain-containing protein" evidence="2">
    <location>
        <begin position="22"/>
        <end position="147"/>
    </location>
</feature>
<dbReference type="Proteomes" id="UP001601059">
    <property type="component" value="Unassembled WGS sequence"/>
</dbReference>
<keyword evidence="1" id="KW-1133">Transmembrane helix</keyword>
<comment type="caution">
    <text evidence="3">The sequence shown here is derived from an EMBL/GenBank/DDBJ whole genome shotgun (WGS) entry which is preliminary data.</text>
</comment>
<protein>
    <recommendedName>
        <fullName evidence="5">DUF3592 domain-containing protein</fullName>
    </recommendedName>
</protein>
<evidence type="ECO:0008006" key="5">
    <source>
        <dbReference type="Google" id="ProtNLM"/>
    </source>
</evidence>
<accession>A0ABW6K9D8</accession>
<keyword evidence="1" id="KW-0812">Transmembrane</keyword>
<feature type="signal peptide" evidence="2">
    <location>
        <begin position="1"/>
        <end position="21"/>
    </location>
</feature>
<reference evidence="3 4" key="1">
    <citation type="submission" date="2024-08" db="EMBL/GenBank/DDBJ databases">
        <title>Two novel Cytobacillus novel species.</title>
        <authorList>
            <person name="Liu G."/>
        </authorList>
    </citation>
    <scope>NUCLEOTIDE SEQUENCE [LARGE SCALE GENOMIC DNA]</scope>
    <source>
        <strain evidence="3 4">FJAT-54145</strain>
    </source>
</reference>
<sequence length="147" mass="17044">MKKVLALFLIFVFSANSKVNALEWAYWFVVHEGKVYEVKEEESIATNDVGKVIGKVETRADDYTGDYYGNASNYYKIGTRYFEINGVLIKEAIAIETRPNEYVKAIYKHDVPIGNKIINIFSFNFWMISGLVFFVFLFIIVLISRQR</sequence>
<dbReference type="RefSeq" id="WP_389360330.1">
    <property type="nucleotide sequence ID" value="NZ_JBIACK010000003.1"/>
</dbReference>
<feature type="transmembrane region" description="Helical" evidence="1">
    <location>
        <begin position="123"/>
        <end position="143"/>
    </location>
</feature>
<proteinExistence type="predicted"/>